<dbReference type="InterPro" id="IPR011990">
    <property type="entry name" value="TPR-like_helical_dom_sf"/>
</dbReference>
<dbReference type="OrthoDB" id="185373at2759"/>
<dbReference type="STRING" id="597362.K5XLK3"/>
<evidence type="ECO:0000313" key="5">
    <source>
        <dbReference type="EMBL" id="EKM75420.1"/>
    </source>
</evidence>
<evidence type="ECO:0000256" key="1">
    <source>
        <dbReference type="ARBA" id="ARBA00006192"/>
    </source>
</evidence>
<accession>K5XLK3</accession>
<dbReference type="AlphaFoldDB" id="K5XLK3"/>
<dbReference type="PANTHER" id="PTHR47936">
    <property type="entry name" value="PPR_LONG DOMAIN-CONTAINING PROTEIN"/>
    <property type="match status" value="1"/>
</dbReference>
<name>K5XLK3_AGABU</name>
<evidence type="ECO:0000256" key="2">
    <source>
        <dbReference type="ARBA" id="ARBA00022737"/>
    </source>
</evidence>
<keyword evidence="6" id="KW-1185">Reference proteome</keyword>
<dbReference type="HOGENOM" id="CLU_017664_0_0_1"/>
<protein>
    <recommendedName>
        <fullName evidence="7">Pentatricopeptide repeat-containing protein</fullName>
    </recommendedName>
</protein>
<dbReference type="PANTHER" id="PTHR47936:SF1">
    <property type="entry name" value="PENTATRICOPEPTIDE REPEAT-CONTAINING PROTEIN GUN1, CHLOROPLASTIC"/>
    <property type="match status" value="1"/>
</dbReference>
<evidence type="ECO:0000313" key="6">
    <source>
        <dbReference type="Proteomes" id="UP000008493"/>
    </source>
</evidence>
<keyword evidence="2" id="KW-0677">Repeat</keyword>
<dbReference type="Gene3D" id="1.25.40.10">
    <property type="entry name" value="Tetratricopeptide repeat domain"/>
    <property type="match status" value="1"/>
</dbReference>
<reference evidence="6" key="1">
    <citation type="journal article" date="2012" name="Proc. Natl. Acad. Sci. U.S.A.">
        <title>Genome sequence of the button mushroom Agaricus bisporus reveals mechanisms governing adaptation to a humic-rich ecological niche.</title>
        <authorList>
            <person name="Morin E."/>
            <person name="Kohler A."/>
            <person name="Baker A.R."/>
            <person name="Foulongne-Oriol M."/>
            <person name="Lombard V."/>
            <person name="Nagy L.G."/>
            <person name="Ohm R.A."/>
            <person name="Patyshakuliyeva A."/>
            <person name="Brun A."/>
            <person name="Aerts A.L."/>
            <person name="Bailey A.M."/>
            <person name="Billette C."/>
            <person name="Coutinho P.M."/>
            <person name="Deakin G."/>
            <person name="Doddapaneni H."/>
            <person name="Floudas D."/>
            <person name="Grimwood J."/>
            <person name="Hilden K."/>
            <person name="Kuees U."/>
            <person name="LaButti K.M."/>
            <person name="Lapidus A."/>
            <person name="Lindquist E.A."/>
            <person name="Lucas S.M."/>
            <person name="Murat C."/>
            <person name="Riley R.W."/>
            <person name="Salamov A.A."/>
            <person name="Schmutz J."/>
            <person name="Subramanian V."/>
            <person name="Woesten H.A.B."/>
            <person name="Xu J."/>
            <person name="Eastwood D.C."/>
            <person name="Foster G.D."/>
            <person name="Sonnenberg A.S."/>
            <person name="Cullen D."/>
            <person name="de Vries R.P."/>
            <person name="Lundell T."/>
            <person name="Hibbett D.S."/>
            <person name="Henrissat B."/>
            <person name="Burton K.S."/>
            <person name="Kerrigan R.W."/>
            <person name="Challen M.P."/>
            <person name="Grigoriev I.V."/>
            <person name="Martin F."/>
        </authorList>
    </citation>
    <scope>NUCLEOTIDE SEQUENCE [LARGE SCALE GENOMIC DNA]</scope>
    <source>
        <strain evidence="6">JB137-S8 / ATCC MYA-4627 / FGSC 10392</strain>
    </source>
</reference>
<dbReference type="eggNOG" id="ENOG502RB5T">
    <property type="taxonomic scope" value="Eukaryota"/>
</dbReference>
<dbReference type="GeneID" id="18827647"/>
<sequence length="763" mass="86615">MLRRVLVARAKHLSRNPLWRLLDALRRPARLLPLSEALHASAVSVSEFSRWNFVLKQPAIDSAALDTAPSWVLLYLITYKVRSAQHAHGPMLDLVYAHLDTAPKEIHGPLLLIAAVQLARFGLVVPLRRLATTFLTVWIDNPTAYFNWMLQVISSLPNRTVESATIAVLLLKAMESRQLKLTSQTYQMLLDDRFVTLQLTKYLQSRMVQDGFVPSTSHLESYLRFFAKDGAIHDAKKYYNAIHAQSTPFDDKTFFLNPSSIPQVRANTLMLGTHHSAQSAFGFLCKLAAQTPQSTVVLPSTPRNTRTLNRIFRIKFRNIYDFTSTLNVLVHDSRCTPSHLLKFFRKVPGGRPTIAVYTLLIRGLLLKNDTVNAVSYWKKLLKTGLAIDSEALTTGIVALTRIGRPYDAFLLLEQYGSHSGKSKKKLQLRHPIHVTQKTINDFMVALIRIQRPDMVFRMWDYMDVLYGVKPNAFSLSVLLQAARLAYRLDDTISGAIAQLSLYNPFRKRKLSSLSVSRQNAILEITNLVWDNKTKEARAYTSGVWRNEEPMNAVKKIFVQVVFGVAGESGGEERVEEMVKLKSPAKAARRDVSEDLAEGLGFGFRKLRGVKYVFKPFGDLVLRDSDLSSSTIPRSHYPSIFPTNANCLHYILLLTLSKRSFEIPLLLQWMKFLGIQPSNSTLALALAVWREVSCQAPLIESFQRVVTTQNNNNNNSSREYENEGREFGRLVKWIGEWVGEERVPKGEDVGKWMRILREVREVKS</sequence>
<evidence type="ECO:0008006" key="7">
    <source>
        <dbReference type="Google" id="ProtNLM"/>
    </source>
</evidence>
<comment type="function">
    <text evidence="3">Regulates mitochondrial small subunit maturation by controlling 15S rRNA 5'-end processing. Localizes to the 5' precursor of the 15S rRNA in a position that is subsequently occupied by mS47 in the mature yeast mtSSU. Uses structure and sequence-specific RNA recognition, binding to a single-stranded region of the precursor and specifically recognizing bases -6 to -1. The exchange of Ccm1 for mS47 is coupled to the irreversible removal of precursor rRNA that is accompanied by conformational changes of the mitoribosomal proteins uS5m and mS26. These conformational changes signal completion of 5'-end rRNA processing through protection of the mature 5'-end of the 15S rRNA and stabilization of mS47. The removal of the 5' precursor together with the dissociation of Ccm1 may be catalyzed by the 5'-3' exoribonuclease Pet127. Involved in the specific removal of group I introns in mitochondrial encoded transcripts.</text>
</comment>
<dbReference type="Proteomes" id="UP000008493">
    <property type="component" value="Unassembled WGS sequence"/>
</dbReference>
<comment type="subunit">
    <text evidence="4">Binds to mitochondrial small subunit 15S rRNA.</text>
</comment>
<comment type="similarity">
    <text evidence="1">Belongs to the CCM1 family.</text>
</comment>
<dbReference type="KEGG" id="abp:AGABI1DRAFT132318"/>
<dbReference type="RefSeq" id="XP_007333992.1">
    <property type="nucleotide sequence ID" value="XM_007333930.1"/>
</dbReference>
<evidence type="ECO:0000256" key="3">
    <source>
        <dbReference type="ARBA" id="ARBA00044493"/>
    </source>
</evidence>
<proteinExistence type="inferred from homology"/>
<gene>
    <name evidence="5" type="ORF">AGABI1DRAFT_132318</name>
</gene>
<dbReference type="InParanoid" id="K5XLK3"/>
<organism evidence="5 6">
    <name type="scientific">Agaricus bisporus var. burnettii (strain JB137-S8 / ATCC MYA-4627 / FGSC 10392)</name>
    <name type="common">White button mushroom</name>
    <dbReference type="NCBI Taxonomy" id="597362"/>
    <lineage>
        <taxon>Eukaryota</taxon>
        <taxon>Fungi</taxon>
        <taxon>Dikarya</taxon>
        <taxon>Basidiomycota</taxon>
        <taxon>Agaricomycotina</taxon>
        <taxon>Agaricomycetes</taxon>
        <taxon>Agaricomycetidae</taxon>
        <taxon>Agaricales</taxon>
        <taxon>Agaricineae</taxon>
        <taxon>Agaricaceae</taxon>
        <taxon>Agaricus</taxon>
    </lineage>
</organism>
<evidence type="ECO:0000256" key="4">
    <source>
        <dbReference type="ARBA" id="ARBA00044511"/>
    </source>
</evidence>
<dbReference type="EMBL" id="JH971414">
    <property type="protein sequence ID" value="EKM75420.1"/>
    <property type="molecule type" value="Genomic_DNA"/>
</dbReference>
<dbReference type="OMA" id="WMRYLGV"/>